<protein>
    <submittedName>
        <fullName evidence="3">Uncharacterized protein</fullName>
    </submittedName>
</protein>
<dbReference type="RefSeq" id="WP_184509274.1">
    <property type="nucleotide sequence ID" value="NZ_JACHVT010000003.1"/>
</dbReference>
<dbReference type="AlphaFoldDB" id="A0A839Q0S1"/>
<evidence type="ECO:0000313" key="4">
    <source>
        <dbReference type="Proteomes" id="UP000590811"/>
    </source>
</evidence>
<accession>A0A839Q0S1</accession>
<comment type="caution">
    <text evidence="3">The sequence shown here is derived from an EMBL/GenBank/DDBJ whole genome shotgun (WGS) entry which is preliminary data.</text>
</comment>
<feature type="region of interest" description="Disordered" evidence="1">
    <location>
        <begin position="45"/>
        <end position="70"/>
    </location>
</feature>
<feature type="chain" id="PRO_5038341897" evidence="2">
    <location>
        <begin position="30"/>
        <end position="70"/>
    </location>
</feature>
<evidence type="ECO:0000256" key="2">
    <source>
        <dbReference type="SAM" id="SignalP"/>
    </source>
</evidence>
<feature type="signal peptide" evidence="2">
    <location>
        <begin position="1"/>
        <end position="29"/>
    </location>
</feature>
<evidence type="ECO:0000256" key="1">
    <source>
        <dbReference type="SAM" id="MobiDB-lite"/>
    </source>
</evidence>
<reference evidence="3 4" key="1">
    <citation type="submission" date="2020-08" db="EMBL/GenBank/DDBJ databases">
        <title>Genomic Encyclopedia of Type Strains, Phase IV (KMG-V): Genome sequencing to study the core and pangenomes of soil and plant-associated prokaryotes.</title>
        <authorList>
            <person name="Whitman W."/>
        </authorList>
    </citation>
    <scope>NUCLEOTIDE SEQUENCE [LARGE SCALE GENOMIC DNA]</scope>
    <source>
        <strain evidence="3 4">B3ACCR2</strain>
    </source>
</reference>
<dbReference type="EMBL" id="JACHVT010000003">
    <property type="protein sequence ID" value="MBB2986231.1"/>
    <property type="molecule type" value="Genomic_DNA"/>
</dbReference>
<proteinExistence type="predicted"/>
<organism evidence="3 4">
    <name type="scientific">Terracoccus luteus</name>
    <dbReference type="NCBI Taxonomy" id="53356"/>
    <lineage>
        <taxon>Bacteria</taxon>
        <taxon>Bacillati</taxon>
        <taxon>Actinomycetota</taxon>
        <taxon>Actinomycetes</taxon>
        <taxon>Micrococcales</taxon>
        <taxon>Intrasporangiaceae</taxon>
        <taxon>Terracoccus</taxon>
    </lineage>
</organism>
<keyword evidence="2" id="KW-0732">Signal</keyword>
<sequence length="70" mass="7036">MSAPTNQPGRATWLRAAAVLAITASVTLAAACSDEDTVDTVPPAWPTPTVDLPTVPVVPLPSVSGTGDLP</sequence>
<gene>
    <name evidence="3" type="ORF">FHW14_001385</name>
</gene>
<dbReference type="Proteomes" id="UP000590811">
    <property type="component" value="Unassembled WGS sequence"/>
</dbReference>
<name>A0A839Q0S1_9MICO</name>
<feature type="compositionally biased region" description="Low complexity" evidence="1">
    <location>
        <begin position="47"/>
        <end position="70"/>
    </location>
</feature>
<evidence type="ECO:0000313" key="3">
    <source>
        <dbReference type="EMBL" id="MBB2986231.1"/>
    </source>
</evidence>